<gene>
    <name evidence="2" type="primary">NPHS1</name>
    <name evidence="2" type="ORF">EVAR_55142_1</name>
</gene>
<dbReference type="EMBL" id="BGZK01001133">
    <property type="protein sequence ID" value="GBP72099.1"/>
    <property type="molecule type" value="Genomic_DNA"/>
</dbReference>
<dbReference type="SUPFAM" id="SSF49265">
    <property type="entry name" value="Fibronectin type III"/>
    <property type="match status" value="1"/>
</dbReference>
<dbReference type="InterPro" id="IPR036179">
    <property type="entry name" value="Ig-like_dom_sf"/>
</dbReference>
<organism evidence="2 3">
    <name type="scientific">Eumeta variegata</name>
    <name type="common">Bagworm moth</name>
    <name type="synonym">Eumeta japonica</name>
    <dbReference type="NCBI Taxonomy" id="151549"/>
    <lineage>
        <taxon>Eukaryota</taxon>
        <taxon>Metazoa</taxon>
        <taxon>Ecdysozoa</taxon>
        <taxon>Arthropoda</taxon>
        <taxon>Hexapoda</taxon>
        <taxon>Insecta</taxon>
        <taxon>Pterygota</taxon>
        <taxon>Neoptera</taxon>
        <taxon>Endopterygota</taxon>
        <taxon>Lepidoptera</taxon>
        <taxon>Glossata</taxon>
        <taxon>Ditrysia</taxon>
        <taxon>Tineoidea</taxon>
        <taxon>Psychidae</taxon>
        <taxon>Oiketicinae</taxon>
        <taxon>Eumeta</taxon>
    </lineage>
</organism>
<dbReference type="Pfam" id="PF13927">
    <property type="entry name" value="Ig_3"/>
    <property type="match status" value="1"/>
</dbReference>
<dbReference type="InterPro" id="IPR013783">
    <property type="entry name" value="Ig-like_fold"/>
</dbReference>
<evidence type="ECO:0000313" key="3">
    <source>
        <dbReference type="Proteomes" id="UP000299102"/>
    </source>
</evidence>
<reference evidence="2 3" key="1">
    <citation type="journal article" date="2019" name="Commun. Biol.">
        <title>The bagworm genome reveals a unique fibroin gene that provides high tensile strength.</title>
        <authorList>
            <person name="Kono N."/>
            <person name="Nakamura H."/>
            <person name="Ohtoshi R."/>
            <person name="Tomita M."/>
            <person name="Numata K."/>
            <person name="Arakawa K."/>
        </authorList>
    </citation>
    <scope>NUCLEOTIDE SEQUENCE [LARGE SCALE GENOMIC DNA]</scope>
</reference>
<dbReference type="InterPro" id="IPR003598">
    <property type="entry name" value="Ig_sub2"/>
</dbReference>
<dbReference type="CDD" id="cd00063">
    <property type="entry name" value="FN3"/>
    <property type="match status" value="1"/>
</dbReference>
<keyword evidence="3" id="KW-1185">Reference proteome</keyword>
<dbReference type="PANTHER" id="PTHR23278">
    <property type="entry name" value="SIDESTEP PROTEIN"/>
    <property type="match status" value="1"/>
</dbReference>
<dbReference type="PANTHER" id="PTHR23278:SF19">
    <property type="entry name" value="OBSCURIN"/>
    <property type="match status" value="1"/>
</dbReference>
<evidence type="ECO:0000259" key="1">
    <source>
        <dbReference type="PROSITE" id="PS50835"/>
    </source>
</evidence>
<dbReference type="Proteomes" id="UP000299102">
    <property type="component" value="Unassembled WGS sequence"/>
</dbReference>
<dbReference type="SUPFAM" id="SSF48726">
    <property type="entry name" value="Immunoglobulin"/>
    <property type="match status" value="3"/>
</dbReference>
<dbReference type="STRING" id="151549.A0A4C1YBS0"/>
<feature type="domain" description="Ig-like" evidence="1">
    <location>
        <begin position="158"/>
        <end position="248"/>
    </location>
</feature>
<feature type="domain" description="Ig-like" evidence="1">
    <location>
        <begin position="27"/>
        <end position="136"/>
    </location>
</feature>
<dbReference type="InterPro" id="IPR003961">
    <property type="entry name" value="FN3_dom"/>
</dbReference>
<sequence>MGYTEARRRDLRGRLKVCVPCACALQPLWVRLQGGKRPLIAGQSTELVCQVVGARPKPSISWWKGGTRLKNIRESKYILRTSPQSISSRDKIFLTPDPRLQRFPFPQTSQDGNVTNSVLTFVPDIEDAGRVISCRAVQPSIPQSTREDGWKMEIQHLPVAKLVLGANLDANKVMEGSDVYLDCRVRANPWHHQVYFTHDGVIVKPGPGVLLANQSLVLQGVSRKSAGDYVCTARNSLGEGSSERLKLDVKFAPTCKSTQPTAMRAARGETLEIECHLDANPMTPMSYQWWFNSSTHTKHELINPIHTAQNMPGVFLYMINTSADYGWIQCSGSNAVGRQLAPCLYHILPADKPSPVKSCEITNVTHDSLSLNCTPGHDGGIRQTFLLQASLASENTHRVLPRITWDTCHCTCPSTTYLRVGGCSRPSPPMLRRFSGPTA</sequence>
<dbReference type="SMART" id="SM00408">
    <property type="entry name" value="IGc2"/>
    <property type="match status" value="2"/>
</dbReference>
<comment type="caution">
    <text evidence="2">The sequence shown here is derived from an EMBL/GenBank/DDBJ whole genome shotgun (WGS) entry which is preliminary data.</text>
</comment>
<dbReference type="OrthoDB" id="10028801at2759"/>
<accession>A0A4C1YBS0</accession>
<protein>
    <submittedName>
        <fullName evidence="2">Nephrin</fullName>
    </submittedName>
</protein>
<name>A0A4C1YBS0_EUMVA</name>
<dbReference type="SMART" id="SM00409">
    <property type="entry name" value="IG"/>
    <property type="match status" value="3"/>
</dbReference>
<evidence type="ECO:0000313" key="2">
    <source>
        <dbReference type="EMBL" id="GBP72099.1"/>
    </source>
</evidence>
<dbReference type="InterPro" id="IPR003599">
    <property type="entry name" value="Ig_sub"/>
</dbReference>
<proteinExistence type="predicted"/>
<dbReference type="InterPro" id="IPR007110">
    <property type="entry name" value="Ig-like_dom"/>
</dbReference>
<feature type="domain" description="Ig-like" evidence="1">
    <location>
        <begin position="253"/>
        <end position="341"/>
    </location>
</feature>
<dbReference type="Gene3D" id="2.60.40.10">
    <property type="entry name" value="Immunoglobulins"/>
    <property type="match status" value="3"/>
</dbReference>
<dbReference type="PROSITE" id="PS50835">
    <property type="entry name" value="IG_LIKE"/>
    <property type="match status" value="3"/>
</dbReference>
<dbReference type="AlphaFoldDB" id="A0A4C1YBS0"/>
<dbReference type="InterPro" id="IPR036116">
    <property type="entry name" value="FN3_sf"/>
</dbReference>